<feature type="transmembrane region" description="Helical" evidence="1">
    <location>
        <begin position="82"/>
        <end position="107"/>
    </location>
</feature>
<evidence type="ECO:0000256" key="1">
    <source>
        <dbReference type="SAM" id="Phobius"/>
    </source>
</evidence>
<keyword evidence="1" id="KW-0472">Membrane</keyword>
<evidence type="ECO:0000256" key="2">
    <source>
        <dbReference type="SAM" id="SignalP"/>
    </source>
</evidence>
<feature type="signal peptide" evidence="2">
    <location>
        <begin position="1"/>
        <end position="15"/>
    </location>
</feature>
<keyword evidence="1" id="KW-1133">Transmembrane helix</keyword>
<feature type="chain" id="PRO_5040305349" evidence="2">
    <location>
        <begin position="16"/>
        <end position="112"/>
    </location>
</feature>
<evidence type="ECO:0000313" key="4">
    <source>
        <dbReference type="Proteomes" id="UP001152747"/>
    </source>
</evidence>
<keyword evidence="2" id="KW-0732">Signal</keyword>
<organism evidence="3 4">
    <name type="scientific">Caenorhabditis angaria</name>
    <dbReference type="NCBI Taxonomy" id="860376"/>
    <lineage>
        <taxon>Eukaryota</taxon>
        <taxon>Metazoa</taxon>
        <taxon>Ecdysozoa</taxon>
        <taxon>Nematoda</taxon>
        <taxon>Chromadorea</taxon>
        <taxon>Rhabditida</taxon>
        <taxon>Rhabditina</taxon>
        <taxon>Rhabditomorpha</taxon>
        <taxon>Rhabditoidea</taxon>
        <taxon>Rhabditidae</taxon>
        <taxon>Peloderinae</taxon>
        <taxon>Caenorhabditis</taxon>
    </lineage>
</organism>
<evidence type="ECO:0000313" key="3">
    <source>
        <dbReference type="EMBL" id="CAI5450795.1"/>
    </source>
</evidence>
<accession>A0A9P1IT57</accession>
<name>A0A9P1IT57_9PELO</name>
<dbReference type="EMBL" id="CANHGI010000005">
    <property type="protein sequence ID" value="CAI5450795.1"/>
    <property type="molecule type" value="Genomic_DNA"/>
</dbReference>
<keyword evidence="4" id="KW-1185">Reference proteome</keyword>
<protein>
    <submittedName>
        <fullName evidence="3">Uncharacterized protein</fullName>
    </submittedName>
</protein>
<proteinExistence type="predicted"/>
<gene>
    <name evidence="3" type="ORF">CAMP_LOCUS13432</name>
</gene>
<reference evidence="3" key="1">
    <citation type="submission" date="2022-11" db="EMBL/GenBank/DDBJ databases">
        <authorList>
            <person name="Kikuchi T."/>
        </authorList>
    </citation>
    <scope>NUCLEOTIDE SEQUENCE</scope>
    <source>
        <strain evidence="3">PS1010</strain>
    </source>
</reference>
<sequence length="112" mass="12598">MKILLILLSAIFVSSKITVLIRAPKINCTDELQKTSANCSTSMPKSAKPKEISNDVMLPGLSAPPETWYSDAISMVFQTHFVILHTFTMFLLVLIFAFLIGILWNMFLDWST</sequence>
<dbReference type="AlphaFoldDB" id="A0A9P1IT57"/>
<comment type="caution">
    <text evidence="3">The sequence shown here is derived from an EMBL/GenBank/DDBJ whole genome shotgun (WGS) entry which is preliminary data.</text>
</comment>
<keyword evidence="1" id="KW-0812">Transmembrane</keyword>
<dbReference type="Proteomes" id="UP001152747">
    <property type="component" value="Unassembled WGS sequence"/>
</dbReference>